<reference evidence="4 5" key="1">
    <citation type="submission" date="2009-10" db="EMBL/GenBank/DDBJ databases">
        <authorList>
            <person name="Qin X."/>
            <person name="Bachman B."/>
            <person name="Battles P."/>
            <person name="Bell A."/>
            <person name="Bess C."/>
            <person name="Bickham C."/>
            <person name="Chaboub L."/>
            <person name="Chen D."/>
            <person name="Coyle M."/>
            <person name="Deiros D.R."/>
            <person name="Dinh H."/>
            <person name="Forbes L."/>
            <person name="Fowler G."/>
            <person name="Francisco L."/>
            <person name="Fu Q."/>
            <person name="Gubbala S."/>
            <person name="Hale W."/>
            <person name="Han Y."/>
            <person name="Hemphill L."/>
            <person name="Highlander S.K."/>
            <person name="Hirani K."/>
            <person name="Hogues M."/>
            <person name="Jackson L."/>
            <person name="Jakkamsetti A."/>
            <person name="Javaid M."/>
            <person name="Jiang H."/>
            <person name="Korchina V."/>
            <person name="Kovar C."/>
            <person name="Lara F."/>
            <person name="Lee S."/>
            <person name="Mata R."/>
            <person name="Mathew T."/>
            <person name="Moen C."/>
            <person name="Morales K."/>
            <person name="Munidasa M."/>
            <person name="Nazareth L."/>
            <person name="Ngo R."/>
            <person name="Nguyen L."/>
            <person name="Okwuonu G."/>
            <person name="Ongeri F."/>
            <person name="Patil S."/>
            <person name="Petrosino J."/>
            <person name="Pham C."/>
            <person name="Pham P."/>
            <person name="Pu L.-L."/>
            <person name="Puazo M."/>
            <person name="Raj R."/>
            <person name="Reid J."/>
            <person name="Rouhana J."/>
            <person name="Saada N."/>
            <person name="Shang Y."/>
            <person name="Simmons D."/>
            <person name="Thornton R."/>
            <person name="Warren J."/>
            <person name="Weissenberger G."/>
            <person name="Zhang J."/>
            <person name="Zhang L."/>
            <person name="Zhou C."/>
            <person name="Zhu D."/>
            <person name="Muzny D."/>
            <person name="Worley K."/>
            <person name="Gibbs R."/>
        </authorList>
    </citation>
    <scope>NUCLEOTIDE SEQUENCE [LARGE SCALE GENOMIC DNA]</scope>
    <source>
        <strain evidence="4 5">DSM 17361</strain>
    </source>
</reference>
<keyword evidence="1" id="KW-0732">Signal</keyword>
<evidence type="ECO:0000259" key="3">
    <source>
        <dbReference type="Pfam" id="PF13205"/>
    </source>
</evidence>
<dbReference type="eggNOG" id="COG4704">
    <property type="taxonomic scope" value="Bacteria"/>
</dbReference>
<protein>
    <recommendedName>
        <fullName evidence="3">SbsA Ig-like domain-containing protein</fullName>
    </recommendedName>
</protein>
<evidence type="ECO:0000256" key="1">
    <source>
        <dbReference type="ARBA" id="ARBA00022729"/>
    </source>
</evidence>
<dbReference type="HOGENOM" id="CLU_014237_0_0_10"/>
<dbReference type="SUPFAM" id="SSF49478">
    <property type="entry name" value="Cna protein B-type domain"/>
    <property type="match status" value="1"/>
</dbReference>
<dbReference type="Pfam" id="PF13205">
    <property type="entry name" value="Big_5"/>
    <property type="match status" value="1"/>
</dbReference>
<dbReference type="Proteomes" id="UP000003160">
    <property type="component" value="Unassembled WGS sequence"/>
</dbReference>
<keyword evidence="5" id="KW-1185">Reference proteome</keyword>
<evidence type="ECO:0000256" key="2">
    <source>
        <dbReference type="SAM" id="MobiDB-lite"/>
    </source>
</evidence>
<dbReference type="EMBL" id="ACKS01000017">
    <property type="protein sequence ID" value="EFA45277.1"/>
    <property type="molecule type" value="Genomic_DNA"/>
</dbReference>
<gene>
    <name evidence="4" type="ORF">HMPREF0645_0302</name>
</gene>
<feature type="domain" description="SbsA Ig-like" evidence="3">
    <location>
        <begin position="67"/>
        <end position="166"/>
    </location>
</feature>
<accession>D1PTL7</accession>
<proteinExistence type="predicted"/>
<name>D1PTL7_9BACT</name>
<dbReference type="AlphaFoldDB" id="D1PTL7"/>
<evidence type="ECO:0000313" key="4">
    <source>
        <dbReference type="EMBL" id="EFA45277.1"/>
    </source>
</evidence>
<evidence type="ECO:0000313" key="5">
    <source>
        <dbReference type="Proteomes" id="UP000003160"/>
    </source>
</evidence>
<sequence length="681" mass="77873">MRNCFFYAESGLKYALPKDKHQVQGMVNGSKIIRKNLGNGGLLSFLLFSLLLVGCARMGSPDGGWYDETPPKVVSATPEDKAVNVSKRRIYINFDEYITIDNPTQNVVVSPPQMEAPDIKGQGKRIRIELKDSLKPNTTYTIDFSNSISDNNEGNPLGNYTYSFSTGDTIDTLQVSGYVLQADNLEPVQGMLVGLYDNLSDTIFKSQPMLRVSRTDSRGHFVVKGVAPGRYRIYALQDADGDYIFGQKSEMIAFNHDIIEPSSTPDIRQDTTWIDSLRIKSISRVPYTRFLPDDICLLAFNEIITDRYLIKSERKEANHFTLFYSYGDQELPTITGLDFNAENAFVIDPSEDKDTITYWLRDTALVNRDTLTIELKHHVTDTLGVLRMQTDKIALLSKQPYNKRMKAQQKAFETWKKAEEKKKKKGEPYDSVMPKPPLTLNISPNGDMNPDQNVTIVSTLPIEDVEKSKVHLYSKNEGDTIWYREPFEMNRLNALSYIVRAEWKPKTEYSLEADSTAFRSIYGDMAEAVKLGLKIRSEDTYATLLITLNGLSGKSVIGQLMDGSDKVVKEVYSSGDQLEFFYLKAGKYYLRIIVDENNNRLWDTGNYDEDQQPEKVYYYPEEIECKAKWDVTRTWNPTSTLLYRQKPRAITKQKGEKEKKIQNRNFERAKKLGIEYISKIK</sequence>
<comment type="caution">
    <text evidence="4">The sequence shown here is derived from an EMBL/GenBank/DDBJ whole genome shotgun (WGS) entry which is preliminary data.</text>
</comment>
<organism evidence="4 5">
    <name type="scientific">Hallella bergensis DSM 17361</name>
    <dbReference type="NCBI Taxonomy" id="585502"/>
    <lineage>
        <taxon>Bacteria</taxon>
        <taxon>Pseudomonadati</taxon>
        <taxon>Bacteroidota</taxon>
        <taxon>Bacteroidia</taxon>
        <taxon>Bacteroidales</taxon>
        <taxon>Prevotellaceae</taxon>
        <taxon>Hallella</taxon>
    </lineage>
</organism>
<feature type="region of interest" description="Disordered" evidence="2">
    <location>
        <begin position="418"/>
        <end position="447"/>
    </location>
</feature>
<dbReference type="InterPro" id="IPR032812">
    <property type="entry name" value="SbsA_Ig"/>
</dbReference>